<name>A0ACC0AHX1_CATRO</name>
<gene>
    <name evidence="1" type="ORF">M9H77_27879</name>
</gene>
<sequence length="998" mass="109270">MLLKRNSICASMLSSILGRFDEFSLYLMAENSLTYTLDEALTSVGFGKFQGFALVFAGVGWLADSMEMMLLSFIGPAVQSEWKLSPSEESLLSTAVFAGMLVGSFLWGLVSDSYGRRKGIFGSLMVSVGAGILSALSPNYISLVIFRCLLGFGVGGGQIFALWFIEFIPTQNRGSWMIIYSSFWTFGSVIEASLGWIIMPRLGWRWLVGFSLMPPLGVLLASFAIPESPRFLCVKGRTTEAQNILETVAKLNGEKLPPGIITSDRRRELVEEHSSSENSPLLSSASEKKKHSSNSFSQVLTLFSPELIRITLPLWFCFFSNLFLYYGIILLTSQLSGENICSMSNQLPAKKPVNLYINVFITSLAETPGLIFSALMVDKVGRKLTLEITCTLGFIVLIPLILPQNEMVTTALLFGARMFIMATNTVVGTYAREAYPTSVRSVGVGIASSMGRIGGMLCPFVAVGLVTGCHQAAAVIMFEVVIFLLGFCVMLFPFETRERNLTDSVLDHRISWPVAEVPEMGDSNPVYTVDEALSEIGFGKFQIFLLVYGALGWVAEAMELMILSFIGPALQSEWGLPSGKESLISTVVFAGMLVGSYLWGHISDTWGRKKGFLGAALINASTGLLSAFSPNYVTLVTLRFITGIGLGCSYLFTSWFLEFIPTSNRGSWMIIFSSFWTIGIMFEASLAWIVMPRWGWRWLLALSSVGYCFVLILYKLAPESPRFLCTKGRLKEAQNILEKAAQFNNTKLPAGNLCSDKLGDIDEKSSSEEVMLSSSSKKINESKRCCQSLSAIFSRRFIRTTLLLWLLYFGNTFSYYGIVLLTSELSSGQSKCGVIKQVLSDSMENNSLYINVFVTSLAEVPGLVLSAIIVDRVGRKTSMVIMFLLGFILLLPLVVVQSGLVTTSLLFGARMFISATFTIACIYCPEVYPTDIRATAVGLTTSIGKIGGMICPLVAVQLVSNCHLAAAVSLFSVMILLSGLCVLFLPFETCGRNLSDSA</sequence>
<dbReference type="EMBL" id="CM044706">
    <property type="protein sequence ID" value="KAI5659086.1"/>
    <property type="molecule type" value="Genomic_DNA"/>
</dbReference>
<organism evidence="1 2">
    <name type="scientific">Catharanthus roseus</name>
    <name type="common">Madagascar periwinkle</name>
    <name type="synonym">Vinca rosea</name>
    <dbReference type="NCBI Taxonomy" id="4058"/>
    <lineage>
        <taxon>Eukaryota</taxon>
        <taxon>Viridiplantae</taxon>
        <taxon>Streptophyta</taxon>
        <taxon>Embryophyta</taxon>
        <taxon>Tracheophyta</taxon>
        <taxon>Spermatophyta</taxon>
        <taxon>Magnoliopsida</taxon>
        <taxon>eudicotyledons</taxon>
        <taxon>Gunneridae</taxon>
        <taxon>Pentapetalae</taxon>
        <taxon>asterids</taxon>
        <taxon>lamiids</taxon>
        <taxon>Gentianales</taxon>
        <taxon>Apocynaceae</taxon>
        <taxon>Rauvolfioideae</taxon>
        <taxon>Vinceae</taxon>
        <taxon>Catharanthinae</taxon>
        <taxon>Catharanthus</taxon>
    </lineage>
</organism>
<reference evidence="2" key="1">
    <citation type="journal article" date="2023" name="Nat. Plants">
        <title>Single-cell RNA sequencing provides a high-resolution roadmap for understanding the multicellular compartmentation of specialized metabolism.</title>
        <authorList>
            <person name="Sun S."/>
            <person name="Shen X."/>
            <person name="Li Y."/>
            <person name="Li Y."/>
            <person name="Wang S."/>
            <person name="Li R."/>
            <person name="Zhang H."/>
            <person name="Shen G."/>
            <person name="Guo B."/>
            <person name="Wei J."/>
            <person name="Xu J."/>
            <person name="St-Pierre B."/>
            <person name="Chen S."/>
            <person name="Sun C."/>
        </authorList>
    </citation>
    <scope>NUCLEOTIDE SEQUENCE [LARGE SCALE GENOMIC DNA]</scope>
</reference>
<protein>
    <submittedName>
        <fullName evidence="1">Uncharacterized protein</fullName>
    </submittedName>
</protein>
<evidence type="ECO:0000313" key="1">
    <source>
        <dbReference type="EMBL" id="KAI5659086.1"/>
    </source>
</evidence>
<proteinExistence type="predicted"/>
<accession>A0ACC0AHX1</accession>
<keyword evidence="2" id="KW-1185">Reference proteome</keyword>
<evidence type="ECO:0000313" key="2">
    <source>
        <dbReference type="Proteomes" id="UP001060085"/>
    </source>
</evidence>
<dbReference type="Proteomes" id="UP001060085">
    <property type="component" value="Linkage Group LG06"/>
</dbReference>
<comment type="caution">
    <text evidence="1">The sequence shown here is derived from an EMBL/GenBank/DDBJ whole genome shotgun (WGS) entry which is preliminary data.</text>
</comment>